<dbReference type="AlphaFoldDB" id="A0A4Y7L5S8"/>
<organism evidence="1 2">
    <name type="scientific">Papaver somniferum</name>
    <name type="common">Opium poppy</name>
    <dbReference type="NCBI Taxonomy" id="3469"/>
    <lineage>
        <taxon>Eukaryota</taxon>
        <taxon>Viridiplantae</taxon>
        <taxon>Streptophyta</taxon>
        <taxon>Embryophyta</taxon>
        <taxon>Tracheophyta</taxon>
        <taxon>Spermatophyta</taxon>
        <taxon>Magnoliopsida</taxon>
        <taxon>Ranunculales</taxon>
        <taxon>Papaveraceae</taxon>
        <taxon>Papaveroideae</taxon>
        <taxon>Papaver</taxon>
    </lineage>
</organism>
<evidence type="ECO:0000313" key="1">
    <source>
        <dbReference type="EMBL" id="RZC80546.1"/>
    </source>
</evidence>
<dbReference type="Proteomes" id="UP000316621">
    <property type="component" value="Chromosome 10"/>
</dbReference>
<sequence length="136" mass="15604">MTTRWAPGSNSNGKRLLNLGKSMRRRNFTMQNQKEEVHSRKGSMLCDFFLEGLLNRYHFRGLRNKRKDMSGNFARDSVSAERLSLLNNSVPEPLNCKDLHKYLAWKFADAAELRDIPSVVVSKVGLVTSTDLIKQF</sequence>
<proteinExistence type="predicted"/>
<keyword evidence="2" id="KW-1185">Reference proteome</keyword>
<name>A0A4Y7L5S8_PAPSO</name>
<protein>
    <submittedName>
        <fullName evidence="1">Uncharacterized protein</fullName>
    </submittedName>
</protein>
<evidence type="ECO:0000313" key="2">
    <source>
        <dbReference type="Proteomes" id="UP000316621"/>
    </source>
</evidence>
<gene>
    <name evidence="1" type="ORF">C5167_043125</name>
</gene>
<dbReference type="EMBL" id="CM010724">
    <property type="protein sequence ID" value="RZC80546.1"/>
    <property type="molecule type" value="Genomic_DNA"/>
</dbReference>
<accession>A0A4Y7L5S8</accession>
<dbReference type="Gramene" id="RZC80546">
    <property type="protein sequence ID" value="RZC80546"/>
    <property type="gene ID" value="C5167_043125"/>
</dbReference>
<reference evidence="1 2" key="1">
    <citation type="journal article" date="2018" name="Science">
        <title>The opium poppy genome and morphinan production.</title>
        <authorList>
            <person name="Guo L."/>
            <person name="Winzer T."/>
            <person name="Yang X."/>
            <person name="Li Y."/>
            <person name="Ning Z."/>
            <person name="He Z."/>
            <person name="Teodor R."/>
            <person name="Lu Y."/>
            <person name="Bowser T.A."/>
            <person name="Graham I.A."/>
            <person name="Ye K."/>
        </authorList>
    </citation>
    <scope>NUCLEOTIDE SEQUENCE [LARGE SCALE GENOMIC DNA]</scope>
    <source>
        <strain evidence="2">cv. HN1</strain>
        <tissue evidence="1">Leaves</tissue>
    </source>
</reference>